<feature type="compositionally biased region" description="Basic residues" evidence="1">
    <location>
        <begin position="140"/>
        <end position="149"/>
    </location>
</feature>
<reference evidence="2 3" key="2">
    <citation type="journal article" date="2012" name="PLoS Pathog.">
        <title>Diverse lifestyles and strategies of plant pathogenesis encoded in the genomes of eighteen Dothideomycetes fungi.</title>
        <authorList>
            <person name="Ohm R.A."/>
            <person name="Feau N."/>
            <person name="Henrissat B."/>
            <person name="Schoch C.L."/>
            <person name="Horwitz B.A."/>
            <person name="Barry K.W."/>
            <person name="Condon B.J."/>
            <person name="Copeland A.C."/>
            <person name="Dhillon B."/>
            <person name="Glaser F."/>
            <person name="Hesse C.N."/>
            <person name="Kosti I."/>
            <person name="LaButti K."/>
            <person name="Lindquist E.A."/>
            <person name="Lucas S."/>
            <person name="Salamov A.A."/>
            <person name="Bradshaw R.E."/>
            <person name="Ciuffetti L."/>
            <person name="Hamelin R.C."/>
            <person name="Kema G.H.J."/>
            <person name="Lawrence C."/>
            <person name="Scott J.A."/>
            <person name="Spatafora J.W."/>
            <person name="Turgeon B.G."/>
            <person name="de Wit P.J.G.M."/>
            <person name="Zhong S."/>
            <person name="Goodwin S.B."/>
            <person name="Grigoriev I.V."/>
        </authorList>
    </citation>
    <scope>NUCLEOTIDE SEQUENCE [LARGE SCALE GENOMIC DNA]</scope>
    <source>
        <strain evidence="3">NZE10 / CBS 128990</strain>
    </source>
</reference>
<dbReference type="Proteomes" id="UP000016933">
    <property type="component" value="Unassembled WGS sequence"/>
</dbReference>
<feature type="compositionally biased region" description="Low complexity" evidence="1">
    <location>
        <begin position="118"/>
        <end position="139"/>
    </location>
</feature>
<protein>
    <submittedName>
        <fullName evidence="2">Uncharacterized protein</fullName>
    </submittedName>
</protein>
<dbReference type="OrthoDB" id="3644827at2759"/>
<name>N1PGB0_DOTSN</name>
<feature type="region of interest" description="Disordered" evidence="1">
    <location>
        <begin position="101"/>
        <end position="168"/>
    </location>
</feature>
<dbReference type="HOGENOM" id="CLU_715771_0_0_1"/>
<sequence length="386" mass="43073">MYRATASSRIHTNTLVTPKLMQDPGSMAGQGCYSTIPQLNTSVDPQLSTDDHSFSTIFNFDEYQESGFITHRPGLFGEQSIERQHYPGIIRFIEPRPYAQSSRLFTPPSPPRVRADDISTPPTSSDDYIERASSASSSPARRRTIRPKKGSVTPKQDKSHIDIEHRELPSVNSNGLRFTNARDAELFGLRTKVNLPGDDWEAVAANPEPWVKQIIAAFDKEPIKEAVRHSKDGKTIPEDRWAAFQANHVEKTAVHHKKNKAMLEIGAWQVFQGIIDAHKDGYPMFKPESAKICSEHMNEAIKAIGDYAIIRFDVVRCQGIENMASSVTATIQRKLNCCNGNSAKKAREEENAKHAAEDGAEWYKAVLGSGQKSNGGNNKRKRKNSE</sequence>
<dbReference type="AlphaFoldDB" id="N1PGB0"/>
<dbReference type="OMA" id="NCCNGNS"/>
<keyword evidence="3" id="KW-1185">Reference proteome</keyword>
<proteinExistence type="predicted"/>
<gene>
    <name evidence="2" type="ORF">DOTSEDRAFT_55755</name>
</gene>
<feature type="compositionally biased region" description="Basic and acidic residues" evidence="1">
    <location>
        <begin position="155"/>
        <end position="168"/>
    </location>
</feature>
<evidence type="ECO:0000313" key="3">
    <source>
        <dbReference type="Proteomes" id="UP000016933"/>
    </source>
</evidence>
<dbReference type="EMBL" id="KB446543">
    <property type="protein sequence ID" value="EME40585.1"/>
    <property type="molecule type" value="Genomic_DNA"/>
</dbReference>
<accession>N1PGB0</accession>
<feature type="compositionally biased region" description="Low complexity" evidence="1">
    <location>
        <begin position="368"/>
        <end position="377"/>
    </location>
</feature>
<evidence type="ECO:0000313" key="2">
    <source>
        <dbReference type="EMBL" id="EME40585.1"/>
    </source>
</evidence>
<dbReference type="eggNOG" id="ENOG502RGET">
    <property type="taxonomic scope" value="Eukaryota"/>
</dbReference>
<feature type="region of interest" description="Disordered" evidence="1">
    <location>
        <begin position="367"/>
        <end position="386"/>
    </location>
</feature>
<organism evidence="2 3">
    <name type="scientific">Dothistroma septosporum (strain NZE10 / CBS 128990)</name>
    <name type="common">Red band needle blight fungus</name>
    <name type="synonym">Mycosphaerella pini</name>
    <dbReference type="NCBI Taxonomy" id="675120"/>
    <lineage>
        <taxon>Eukaryota</taxon>
        <taxon>Fungi</taxon>
        <taxon>Dikarya</taxon>
        <taxon>Ascomycota</taxon>
        <taxon>Pezizomycotina</taxon>
        <taxon>Dothideomycetes</taxon>
        <taxon>Dothideomycetidae</taxon>
        <taxon>Mycosphaerellales</taxon>
        <taxon>Mycosphaerellaceae</taxon>
        <taxon>Dothistroma</taxon>
    </lineage>
</organism>
<reference evidence="3" key="1">
    <citation type="journal article" date="2012" name="PLoS Genet.">
        <title>The genomes of the fungal plant pathogens Cladosporium fulvum and Dothistroma septosporum reveal adaptation to different hosts and lifestyles but also signatures of common ancestry.</title>
        <authorList>
            <person name="de Wit P.J.G.M."/>
            <person name="van der Burgt A."/>
            <person name="Oekmen B."/>
            <person name="Stergiopoulos I."/>
            <person name="Abd-Elsalam K.A."/>
            <person name="Aerts A.L."/>
            <person name="Bahkali A.H."/>
            <person name="Beenen H.G."/>
            <person name="Chettri P."/>
            <person name="Cox M.P."/>
            <person name="Datema E."/>
            <person name="de Vries R.P."/>
            <person name="Dhillon B."/>
            <person name="Ganley A.R."/>
            <person name="Griffiths S.A."/>
            <person name="Guo Y."/>
            <person name="Hamelin R.C."/>
            <person name="Henrissat B."/>
            <person name="Kabir M.S."/>
            <person name="Jashni M.K."/>
            <person name="Kema G."/>
            <person name="Klaubauf S."/>
            <person name="Lapidus A."/>
            <person name="Levasseur A."/>
            <person name="Lindquist E."/>
            <person name="Mehrabi R."/>
            <person name="Ohm R.A."/>
            <person name="Owen T.J."/>
            <person name="Salamov A."/>
            <person name="Schwelm A."/>
            <person name="Schijlen E."/>
            <person name="Sun H."/>
            <person name="van den Burg H.A."/>
            <person name="van Ham R.C.H.J."/>
            <person name="Zhang S."/>
            <person name="Goodwin S.B."/>
            <person name="Grigoriev I.V."/>
            <person name="Collemare J."/>
            <person name="Bradshaw R.E."/>
        </authorList>
    </citation>
    <scope>NUCLEOTIDE SEQUENCE [LARGE SCALE GENOMIC DNA]</scope>
    <source>
        <strain evidence="3">NZE10 / CBS 128990</strain>
    </source>
</reference>
<evidence type="ECO:0000256" key="1">
    <source>
        <dbReference type="SAM" id="MobiDB-lite"/>
    </source>
</evidence>